<feature type="region of interest" description="Disordered" evidence="1">
    <location>
        <begin position="1"/>
        <end position="40"/>
    </location>
</feature>
<keyword evidence="3" id="KW-1185">Reference proteome</keyword>
<dbReference type="Proteomes" id="UP000652198">
    <property type="component" value="Unassembled WGS sequence"/>
</dbReference>
<evidence type="ECO:0000313" key="2">
    <source>
        <dbReference type="EMBL" id="NPT43708.1"/>
    </source>
</evidence>
<reference evidence="2 3" key="1">
    <citation type="submission" date="2019-11" db="EMBL/GenBank/DDBJ databases">
        <title>Metabolism of dissolved organic matter in forest soils.</title>
        <authorList>
            <person name="Cyle K.T."/>
            <person name="Wilhelm R.C."/>
            <person name="Martinez C.E."/>
        </authorList>
    </citation>
    <scope>NUCLEOTIDE SEQUENCE [LARGE SCALE GENOMIC DNA]</scope>
    <source>
        <strain evidence="2 3">1N</strain>
    </source>
</reference>
<sequence length="205" mass="21752">MLQRSKTTAPRRPAVSRETWPPKSFGRLPGSLWRSPMHSPATEHSAAFGQRTFNIFTALQLEGLACLQKLGELNLAALKATVTESKNALSAGQLNAAPFAGAAELQQQLVQRTVSYAQHVKEIDTQFTAALNKAGESLREEFGASVTQFGSGFGQTTPFSSDSAFGAMQSVMASMIHSSNVVQDSIKRASSMAGTAITTTGGTAR</sequence>
<protein>
    <submittedName>
        <fullName evidence="2">Phasin family protein</fullName>
    </submittedName>
</protein>
<name>A0ABX2BUQ2_9BURK</name>
<proteinExistence type="predicted"/>
<organism evidence="2 3">
    <name type="scientific">Paraburkholderia solitsugae</name>
    <dbReference type="NCBI Taxonomy" id="2675748"/>
    <lineage>
        <taxon>Bacteria</taxon>
        <taxon>Pseudomonadati</taxon>
        <taxon>Pseudomonadota</taxon>
        <taxon>Betaproteobacteria</taxon>
        <taxon>Burkholderiales</taxon>
        <taxon>Burkholderiaceae</taxon>
        <taxon>Paraburkholderia</taxon>
    </lineage>
</organism>
<accession>A0ABX2BUQ2</accession>
<comment type="caution">
    <text evidence="2">The sequence shown here is derived from an EMBL/GenBank/DDBJ whole genome shotgun (WGS) entry which is preliminary data.</text>
</comment>
<gene>
    <name evidence="2" type="ORF">GNZ12_20840</name>
</gene>
<dbReference type="EMBL" id="WOEY01000083">
    <property type="protein sequence ID" value="NPT43708.1"/>
    <property type="molecule type" value="Genomic_DNA"/>
</dbReference>
<evidence type="ECO:0000313" key="3">
    <source>
        <dbReference type="Proteomes" id="UP000652198"/>
    </source>
</evidence>
<evidence type="ECO:0000256" key="1">
    <source>
        <dbReference type="SAM" id="MobiDB-lite"/>
    </source>
</evidence>